<dbReference type="SUPFAM" id="SSF48371">
    <property type="entry name" value="ARM repeat"/>
    <property type="match status" value="1"/>
</dbReference>
<protein>
    <submittedName>
        <fullName evidence="7">NUC173-domain-containing protein</fullName>
    </submittedName>
</protein>
<evidence type="ECO:0000259" key="5">
    <source>
        <dbReference type="Pfam" id="PF08161"/>
    </source>
</evidence>
<dbReference type="OrthoDB" id="2192888at2759"/>
<keyword evidence="8" id="KW-1185">Reference proteome</keyword>
<evidence type="ECO:0000256" key="2">
    <source>
        <dbReference type="ARBA" id="ARBA00007690"/>
    </source>
</evidence>
<keyword evidence="3" id="KW-0539">Nucleus</keyword>
<name>A0A0D7A125_9AGAR</name>
<dbReference type="PANTHER" id="PTHR48287:SF1">
    <property type="entry name" value="ARM REPEAT SUPERFAMILY PROTEIN"/>
    <property type="match status" value="1"/>
</dbReference>
<evidence type="ECO:0000256" key="1">
    <source>
        <dbReference type="ARBA" id="ARBA00004123"/>
    </source>
</evidence>
<evidence type="ECO:0000256" key="4">
    <source>
        <dbReference type="SAM" id="MobiDB-lite"/>
    </source>
</evidence>
<dbReference type="PANTHER" id="PTHR48287">
    <property type="entry name" value="ARM REPEAT SUPERFAMILY PROTEIN"/>
    <property type="match status" value="1"/>
</dbReference>
<evidence type="ECO:0000256" key="3">
    <source>
        <dbReference type="ARBA" id="ARBA00023242"/>
    </source>
</evidence>
<dbReference type="InterPro" id="IPR011989">
    <property type="entry name" value="ARM-like"/>
</dbReference>
<dbReference type="AlphaFoldDB" id="A0A0D7A125"/>
<proteinExistence type="inferred from homology"/>
<comment type="similarity">
    <text evidence="2">Belongs to the RRP12 family.</text>
</comment>
<dbReference type="InterPro" id="IPR057860">
    <property type="entry name" value="HEAT_RRP12_N"/>
</dbReference>
<dbReference type="Pfam" id="PF25772">
    <property type="entry name" value="HEAT_RRP12_N"/>
    <property type="match status" value="1"/>
</dbReference>
<dbReference type="Pfam" id="PF08161">
    <property type="entry name" value="RRP12_HEAT"/>
    <property type="match status" value="1"/>
</dbReference>
<dbReference type="InterPro" id="IPR052087">
    <property type="entry name" value="RRP12"/>
</dbReference>
<feature type="compositionally biased region" description="Basic and acidic residues" evidence="4">
    <location>
        <begin position="1191"/>
        <end position="1208"/>
    </location>
</feature>
<feature type="region of interest" description="Disordered" evidence="4">
    <location>
        <begin position="994"/>
        <end position="1068"/>
    </location>
</feature>
<accession>A0A0D7A125</accession>
<evidence type="ECO:0000313" key="8">
    <source>
        <dbReference type="Proteomes" id="UP000054144"/>
    </source>
</evidence>
<feature type="domain" description="RRP12 N-terminal HEAT" evidence="6">
    <location>
        <begin position="12"/>
        <end position="265"/>
    </location>
</feature>
<reference evidence="7 8" key="1">
    <citation type="journal article" date="2015" name="Fungal Genet. Biol.">
        <title>Evolution of novel wood decay mechanisms in Agaricales revealed by the genome sequences of Fistulina hepatica and Cylindrobasidium torrendii.</title>
        <authorList>
            <person name="Floudas D."/>
            <person name="Held B.W."/>
            <person name="Riley R."/>
            <person name="Nagy L.G."/>
            <person name="Koehler G."/>
            <person name="Ransdell A.S."/>
            <person name="Younus H."/>
            <person name="Chow J."/>
            <person name="Chiniquy J."/>
            <person name="Lipzen A."/>
            <person name="Tritt A."/>
            <person name="Sun H."/>
            <person name="Haridas S."/>
            <person name="LaButti K."/>
            <person name="Ohm R.A."/>
            <person name="Kues U."/>
            <person name="Blanchette R.A."/>
            <person name="Grigoriev I.V."/>
            <person name="Minto R.E."/>
            <person name="Hibbett D.S."/>
        </authorList>
    </citation>
    <scope>NUCLEOTIDE SEQUENCE [LARGE SCALE GENOMIC DNA]</scope>
    <source>
        <strain evidence="7 8">ATCC 64428</strain>
    </source>
</reference>
<dbReference type="GO" id="GO:0005634">
    <property type="term" value="C:nucleus"/>
    <property type="evidence" value="ECO:0007669"/>
    <property type="project" value="UniProtKB-SubCell"/>
</dbReference>
<dbReference type="Gene3D" id="1.25.10.10">
    <property type="entry name" value="Leucine-rich Repeat Variant"/>
    <property type="match status" value="2"/>
</dbReference>
<sequence length="1243" mass="135374">MEEALAKIRPHTSSSLPHQKTPATLLLALESTFKDQNTEATPTAYFAALLTTLDGSLQKDPSLNEGDMLPAVLYLLALVAPHAPPAVICSNLSTILSLTSPLFPPLHEHAPPLRSQISLYHAVFQALDRSQLDSPGVRQTFASILQLCLDPRPKVRKKAAEVVKDVLAHAPPPFSRHPYAERVADWIRSSLADASSRPVFRGKGSQADTTGSDIAISIVSLLSGILPNLPSSSLANITSLLLPLPRFGHSYLTQSTYTLLANIFLLPLESDVNEVTERIPEVLKVVLASAPSKTDAILAPAWLQLVGGALLAYSAASPDVSGTGVAQVWKVVWDFIDSDVVSIRKASARSLESVCQSFTPAFILSSVKNGPSKSIVQNIVTQSAKSLDLLPYARSVPEILSVISCLISNLALRDERTGETYAETLMLPVVKQVGDLRLKKGFEFKEHADEVVSTAMRVIGPQPVLNALPLNLEPSDRQAGREPRAFLLPLLVQPHPSPLSHFVKYFVPLSERLFNLQQMAEMEGNQAQAKLWEVLIAQIWAGLPGYCAGACDLKQALTVTFSKLLSELLYQQTQLRPSILKALRVLVESNIAASNVCEPTGKEFLTPIQAQENVVFLKGLAESWLAVLFNVFGSVSPEGRGLVGEAVNAWASITDQKGISSACSKVTNLFKTNLRAAQPAGPRRDGASVTTATQDLLILLLKYVSEDDATALFSFCISAEVLGAEDNGVQKRGYKILASLVQEGKVKVDAEAVLRQLDELGDRLSPAAKKDRFTLISALVAVLPSTSLHVIPALIPEATLGTKEPSEKARNAAFELILAMGRKMRDGGVVRRSMMDDMNDDNATDAAASIEEYVTMVAGGLAGATPHMISATITALSRLVFEFSESLSNIMFDEMFVTLITSFLPSNNREVVKSVLGFVKLAVHTFPVDLIRPHLKGLVPELLKRSHDHHNHFKEKVRHIFERLLRRFSWDEVYSCASDNEASKVLLNIKKRKERAKRKKANRAEHDNEEDVPDPKAKAGDAFEDVLYGSESESKSDSDDEVQAGRLSAKSKKSKSSQYGTQLRVDDDEPMDLLQGVSMRLTSTAFFHSGNRRKPGKDAAKFKTDHSGKMIINAEDISDDDGGASAGAIDVAGSAYRETLTSVDGFRRGPNGRVKFNKDTKKRRREELMDEDVEMADATAEPIRNKKPKHKAEPPKFGHEFKAKKAGGDVKKGMDPYAYLSLAQVAKKGRGGRAKIGIAGKRS</sequence>
<evidence type="ECO:0000259" key="6">
    <source>
        <dbReference type="Pfam" id="PF25772"/>
    </source>
</evidence>
<dbReference type="EMBL" id="KN882092">
    <property type="protein sequence ID" value="KIY44425.1"/>
    <property type="molecule type" value="Genomic_DNA"/>
</dbReference>
<dbReference type="Proteomes" id="UP000054144">
    <property type="component" value="Unassembled WGS sequence"/>
</dbReference>
<organism evidence="7 8">
    <name type="scientific">Fistulina hepatica ATCC 64428</name>
    <dbReference type="NCBI Taxonomy" id="1128425"/>
    <lineage>
        <taxon>Eukaryota</taxon>
        <taxon>Fungi</taxon>
        <taxon>Dikarya</taxon>
        <taxon>Basidiomycota</taxon>
        <taxon>Agaricomycotina</taxon>
        <taxon>Agaricomycetes</taxon>
        <taxon>Agaricomycetidae</taxon>
        <taxon>Agaricales</taxon>
        <taxon>Fistulinaceae</taxon>
        <taxon>Fistulina</taxon>
    </lineage>
</organism>
<feature type="domain" description="RRP12 HEAT" evidence="5">
    <location>
        <begin position="338"/>
        <end position="634"/>
    </location>
</feature>
<gene>
    <name evidence="7" type="ORF">FISHEDRAFT_51523</name>
</gene>
<comment type="subcellular location">
    <subcellularLocation>
        <location evidence="1">Nucleus</location>
    </subcellularLocation>
</comment>
<dbReference type="InterPro" id="IPR012978">
    <property type="entry name" value="HEAT_RRP12"/>
</dbReference>
<feature type="region of interest" description="Disordered" evidence="4">
    <location>
        <begin position="1143"/>
        <end position="1208"/>
    </location>
</feature>
<dbReference type="InterPro" id="IPR016024">
    <property type="entry name" value="ARM-type_fold"/>
</dbReference>
<evidence type="ECO:0000313" key="7">
    <source>
        <dbReference type="EMBL" id="KIY44425.1"/>
    </source>
</evidence>